<comment type="similarity">
    <text evidence="1 2">Belongs to the anti-sigma-factor antagonist family.</text>
</comment>
<protein>
    <recommendedName>
        <fullName evidence="2">Anti-sigma factor antagonist</fullName>
    </recommendedName>
</protein>
<dbReference type="InterPro" id="IPR036513">
    <property type="entry name" value="STAS_dom_sf"/>
</dbReference>
<dbReference type="EMBL" id="LBFC01000021">
    <property type="protein sequence ID" value="ONN26974.1"/>
    <property type="molecule type" value="Genomic_DNA"/>
</dbReference>
<dbReference type="PANTHER" id="PTHR33495">
    <property type="entry name" value="ANTI-SIGMA FACTOR ANTAGONIST TM_1081-RELATED-RELATED"/>
    <property type="match status" value="1"/>
</dbReference>
<evidence type="ECO:0000259" key="3">
    <source>
        <dbReference type="PROSITE" id="PS50801"/>
    </source>
</evidence>
<reference evidence="4 5" key="1">
    <citation type="submission" date="2015-06" db="EMBL/GenBank/DDBJ databases">
        <title>Genome sequencing of Thermotogales isolates from hydrothermal vents.</title>
        <authorList>
            <person name="Haverkamp T.H."/>
            <person name="Kublanov I.V."/>
            <person name="Nesbo C.L."/>
        </authorList>
    </citation>
    <scope>NUCLEOTIDE SEQUENCE [LARGE SCALE GENOMIC DNA]</scope>
    <source>
        <strain evidence="5">ik275mar</strain>
    </source>
</reference>
<dbReference type="Proteomes" id="UP000242616">
    <property type="component" value="Unassembled WGS sequence"/>
</dbReference>
<comment type="caution">
    <text evidence="4">The sequence shown here is derived from an EMBL/GenBank/DDBJ whole genome shotgun (WGS) entry which is preliminary data.</text>
</comment>
<keyword evidence="5" id="KW-1185">Reference proteome</keyword>
<dbReference type="PROSITE" id="PS50801">
    <property type="entry name" value="STAS"/>
    <property type="match status" value="1"/>
</dbReference>
<dbReference type="SUPFAM" id="SSF52091">
    <property type="entry name" value="SpoIIaa-like"/>
    <property type="match status" value="1"/>
</dbReference>
<dbReference type="CDD" id="cd07043">
    <property type="entry name" value="STAS_anti-anti-sigma_factors"/>
    <property type="match status" value="1"/>
</dbReference>
<name>A0ABX3II36_9BACT</name>
<proteinExistence type="inferred from homology"/>
<dbReference type="RefSeq" id="WP_077198486.1">
    <property type="nucleotide sequence ID" value="NZ_LBFC01000021.1"/>
</dbReference>
<dbReference type="Gene3D" id="3.30.750.24">
    <property type="entry name" value="STAS domain"/>
    <property type="match status" value="1"/>
</dbReference>
<evidence type="ECO:0000256" key="2">
    <source>
        <dbReference type="RuleBase" id="RU003749"/>
    </source>
</evidence>
<dbReference type="InterPro" id="IPR002645">
    <property type="entry name" value="STAS_dom"/>
</dbReference>
<evidence type="ECO:0000313" key="5">
    <source>
        <dbReference type="Proteomes" id="UP000242616"/>
    </source>
</evidence>
<evidence type="ECO:0000313" key="4">
    <source>
        <dbReference type="EMBL" id="ONN26974.1"/>
    </source>
</evidence>
<feature type="domain" description="STAS" evidence="3">
    <location>
        <begin position="1"/>
        <end position="110"/>
    </location>
</feature>
<dbReference type="NCBIfam" id="TIGR00377">
    <property type="entry name" value="ant_ant_sig"/>
    <property type="match status" value="1"/>
</dbReference>
<evidence type="ECO:0000256" key="1">
    <source>
        <dbReference type="ARBA" id="ARBA00009013"/>
    </source>
</evidence>
<sequence length="112" mass="12497">MFELETKDGISILKITGEIDISNAHNLKKFAMENILNKGNKNCILDLSQMNYIDSSGLGILVSLHKSFKLQGGELVLVKLSDNVKNLFRMTNLDKALNIKNSVNEALKFLKS</sequence>
<dbReference type="Pfam" id="PF01740">
    <property type="entry name" value="STAS"/>
    <property type="match status" value="1"/>
</dbReference>
<gene>
    <name evidence="4" type="ORF">XJ44_06680</name>
</gene>
<dbReference type="InterPro" id="IPR003658">
    <property type="entry name" value="Anti-sigma_ant"/>
</dbReference>
<organism evidence="4 5">
    <name type="scientific">Thermosipho affectus</name>
    <dbReference type="NCBI Taxonomy" id="660294"/>
    <lineage>
        <taxon>Bacteria</taxon>
        <taxon>Thermotogati</taxon>
        <taxon>Thermotogota</taxon>
        <taxon>Thermotogae</taxon>
        <taxon>Thermotogales</taxon>
        <taxon>Fervidobacteriaceae</taxon>
        <taxon>Thermosipho</taxon>
    </lineage>
</organism>
<accession>A0ABX3II36</accession>